<dbReference type="WBParaSite" id="SCUD_0000295401-mRNA-1">
    <property type="protein sequence ID" value="SCUD_0000295401-mRNA-1"/>
    <property type="gene ID" value="SCUD_0000295401"/>
</dbReference>
<protein>
    <submittedName>
        <fullName evidence="3">Ovule protein</fullName>
    </submittedName>
</protein>
<evidence type="ECO:0000313" key="3">
    <source>
        <dbReference type="WBParaSite" id="SCUD_0000295401-mRNA-1"/>
    </source>
</evidence>
<gene>
    <name evidence="1" type="ORF">SCUD_LOCUS2955</name>
</gene>
<reference evidence="1 2" key="2">
    <citation type="submission" date="2018-11" db="EMBL/GenBank/DDBJ databases">
        <authorList>
            <consortium name="Pathogen Informatics"/>
        </authorList>
    </citation>
    <scope>NUCLEOTIDE SEQUENCE [LARGE SCALE GENOMIC DNA]</scope>
    <source>
        <strain evidence="1">Dakar</strain>
        <strain evidence="2">Dakar, Senegal</strain>
    </source>
</reference>
<evidence type="ECO:0000313" key="1">
    <source>
        <dbReference type="EMBL" id="VDO78086.1"/>
    </source>
</evidence>
<dbReference type="EMBL" id="UZAK01003085">
    <property type="protein sequence ID" value="VDO78086.1"/>
    <property type="molecule type" value="Genomic_DNA"/>
</dbReference>
<keyword evidence="2" id="KW-1185">Reference proteome</keyword>
<name>A0A183JJS7_9TREM</name>
<evidence type="ECO:0000313" key="2">
    <source>
        <dbReference type="Proteomes" id="UP000279833"/>
    </source>
</evidence>
<proteinExistence type="predicted"/>
<reference evidence="3" key="1">
    <citation type="submission" date="2016-06" db="UniProtKB">
        <authorList>
            <consortium name="WormBaseParasite"/>
        </authorList>
    </citation>
    <scope>IDENTIFICATION</scope>
</reference>
<dbReference type="AlphaFoldDB" id="A0A183JJS7"/>
<sequence length="69" mass="7946">MISSTRKGKTEHSVENNLHFLQKLFEPKPMFEDPRLLLLVPLLNISCIGQLPQPKVIKVKTTLCKRYIA</sequence>
<organism evidence="3">
    <name type="scientific">Schistosoma curassoni</name>
    <dbReference type="NCBI Taxonomy" id="6186"/>
    <lineage>
        <taxon>Eukaryota</taxon>
        <taxon>Metazoa</taxon>
        <taxon>Spiralia</taxon>
        <taxon>Lophotrochozoa</taxon>
        <taxon>Platyhelminthes</taxon>
        <taxon>Trematoda</taxon>
        <taxon>Digenea</taxon>
        <taxon>Strigeidida</taxon>
        <taxon>Schistosomatoidea</taxon>
        <taxon>Schistosomatidae</taxon>
        <taxon>Schistosoma</taxon>
    </lineage>
</organism>
<dbReference type="Proteomes" id="UP000279833">
    <property type="component" value="Unassembled WGS sequence"/>
</dbReference>
<accession>A0A183JJS7</accession>